<feature type="region of interest" description="Disordered" evidence="1">
    <location>
        <begin position="1"/>
        <end position="27"/>
    </location>
</feature>
<dbReference type="EMBL" id="CP054475">
    <property type="protein sequence ID" value="UXD86812.1"/>
    <property type="molecule type" value="Genomic_DNA"/>
</dbReference>
<accession>A0ABY6A7B0</accession>
<dbReference type="RefSeq" id="WP_186435952.1">
    <property type="nucleotide sequence ID" value="NZ_CP054475.1"/>
</dbReference>
<protein>
    <submittedName>
        <fullName evidence="2">Uncharacterized protein</fullName>
    </submittedName>
</protein>
<evidence type="ECO:0000256" key="1">
    <source>
        <dbReference type="SAM" id="MobiDB-lite"/>
    </source>
</evidence>
<feature type="compositionally biased region" description="Low complexity" evidence="1">
    <location>
        <begin position="11"/>
        <end position="24"/>
    </location>
</feature>
<name>A0ABY6A7B0_9GAMM</name>
<reference evidence="3" key="1">
    <citation type="submission" date="2020-06" db="EMBL/GenBank/DDBJ databases">
        <title>Thalassolituus marinus alknpb1M-1, a hydrocarbon-degrading bacterium isolated from the deep-sea overlying water using an in-situ strategy from the South China Sea basin.</title>
        <authorList>
            <person name="Dong C."/>
            <person name="Chen Y."/>
            <person name="Shao Z."/>
        </authorList>
    </citation>
    <scope>NUCLEOTIDE SEQUENCE [LARGE SCALE GENOMIC DNA]</scope>
    <source>
        <strain evidence="3">alknpb1M-1</strain>
    </source>
</reference>
<feature type="compositionally biased region" description="Polar residues" evidence="1">
    <location>
        <begin position="1"/>
        <end position="10"/>
    </location>
</feature>
<evidence type="ECO:0000313" key="3">
    <source>
        <dbReference type="Proteomes" id="UP001065322"/>
    </source>
</evidence>
<evidence type="ECO:0000313" key="2">
    <source>
        <dbReference type="EMBL" id="UXD86812.1"/>
    </source>
</evidence>
<gene>
    <name evidence="2" type="ORF">HUF19_04845</name>
</gene>
<sequence>MSNSLPQASESTTTMPASAAMTPAVRNSGSDFYSMLTQLTLTQKRNRATARQSA</sequence>
<proteinExistence type="predicted"/>
<dbReference type="Proteomes" id="UP001065322">
    <property type="component" value="Chromosome"/>
</dbReference>
<organism evidence="2 3">
    <name type="scientific">Thalassolituus hydrocarboniclasticus</name>
    <dbReference type="NCBI Taxonomy" id="2742796"/>
    <lineage>
        <taxon>Bacteria</taxon>
        <taxon>Pseudomonadati</taxon>
        <taxon>Pseudomonadota</taxon>
        <taxon>Gammaproteobacteria</taxon>
        <taxon>Oceanospirillales</taxon>
        <taxon>Oceanospirillaceae</taxon>
        <taxon>Thalassolituus</taxon>
    </lineage>
</organism>
<keyword evidence="3" id="KW-1185">Reference proteome</keyword>